<evidence type="ECO:0000313" key="2">
    <source>
        <dbReference type="Proteomes" id="UP000536262"/>
    </source>
</evidence>
<dbReference type="Proteomes" id="UP000536262">
    <property type="component" value="Unassembled WGS sequence"/>
</dbReference>
<name>A0A7X0FCD0_9HYPH</name>
<organism evidence="1 2">
    <name type="scientific">Aminobacter aganoensis</name>
    <dbReference type="NCBI Taxonomy" id="83264"/>
    <lineage>
        <taxon>Bacteria</taxon>
        <taxon>Pseudomonadati</taxon>
        <taxon>Pseudomonadota</taxon>
        <taxon>Alphaproteobacteria</taxon>
        <taxon>Hyphomicrobiales</taxon>
        <taxon>Phyllobacteriaceae</taxon>
        <taxon>Aminobacter</taxon>
    </lineage>
</organism>
<sequence length="74" mass="7943">MTLSISAFEFDIAKSIIVEAATSNPDKDNSWLRSQAQMTLEEMCPGTKVTGEQINALITAAIKARGRTTAALVD</sequence>
<evidence type="ECO:0000313" key="1">
    <source>
        <dbReference type="EMBL" id="MBB6357141.1"/>
    </source>
</evidence>
<proteinExistence type="predicted"/>
<protein>
    <submittedName>
        <fullName evidence="1">Uncharacterized protein</fullName>
    </submittedName>
</protein>
<reference evidence="1 2" key="1">
    <citation type="submission" date="2020-08" db="EMBL/GenBank/DDBJ databases">
        <title>Genomic Encyclopedia of Type Strains, Phase IV (KMG-IV): sequencing the most valuable type-strain genomes for metagenomic binning, comparative biology and taxonomic classification.</title>
        <authorList>
            <person name="Goeker M."/>
        </authorList>
    </citation>
    <scope>NUCLEOTIDE SEQUENCE [LARGE SCALE GENOMIC DNA]</scope>
    <source>
        <strain evidence="1 2">DSM 7051</strain>
    </source>
</reference>
<dbReference type="EMBL" id="JACHOU010000020">
    <property type="protein sequence ID" value="MBB6357141.1"/>
    <property type="molecule type" value="Genomic_DNA"/>
</dbReference>
<comment type="caution">
    <text evidence="1">The sequence shown here is derived from an EMBL/GenBank/DDBJ whole genome shotgun (WGS) entry which is preliminary data.</text>
</comment>
<gene>
    <name evidence="1" type="ORF">GGR00_004961</name>
</gene>
<dbReference type="RefSeq" id="WP_184701758.1">
    <property type="nucleotide sequence ID" value="NZ_BAABEG010000004.1"/>
</dbReference>
<accession>A0A7X0FCD0</accession>
<keyword evidence="2" id="KW-1185">Reference proteome</keyword>
<dbReference type="AlphaFoldDB" id="A0A7X0FCD0"/>